<dbReference type="Gene3D" id="3.40.50.1390">
    <property type="entry name" value="Resolvase, N-terminal catalytic domain"/>
    <property type="match status" value="1"/>
</dbReference>
<gene>
    <name evidence="3" type="ORF">ACFSGI_17815</name>
</gene>
<dbReference type="EMBL" id="JBHUGF010000010">
    <property type="protein sequence ID" value="MFD1991832.1"/>
    <property type="molecule type" value="Genomic_DNA"/>
</dbReference>
<dbReference type="PANTHER" id="PTHR30461">
    <property type="entry name" value="DNA-INVERTASE FROM LAMBDOID PROPHAGE"/>
    <property type="match status" value="1"/>
</dbReference>
<keyword evidence="4" id="KW-1185">Reference proteome</keyword>
<dbReference type="InterPro" id="IPR006120">
    <property type="entry name" value="Resolvase_HTH_dom"/>
</dbReference>
<reference evidence="4" key="1">
    <citation type="journal article" date="2019" name="Int. J. Syst. Evol. Microbiol.">
        <title>The Global Catalogue of Microorganisms (GCM) 10K type strain sequencing project: providing services to taxonomists for standard genome sequencing and annotation.</title>
        <authorList>
            <consortium name="The Broad Institute Genomics Platform"/>
            <consortium name="The Broad Institute Genome Sequencing Center for Infectious Disease"/>
            <person name="Wu L."/>
            <person name="Ma J."/>
        </authorList>
    </citation>
    <scope>NUCLEOTIDE SEQUENCE [LARGE SCALE GENOMIC DNA]</scope>
    <source>
        <strain evidence="4">CGMCC 1.15067</strain>
    </source>
</reference>
<dbReference type="PANTHER" id="PTHR30461:SF26">
    <property type="entry name" value="RESOLVASE HOMOLOG YNEB"/>
    <property type="match status" value="1"/>
</dbReference>
<dbReference type="InterPro" id="IPR036162">
    <property type="entry name" value="Resolvase-like_N_sf"/>
</dbReference>
<feature type="domain" description="Resolvase/invertase-type recombinase catalytic" evidence="2">
    <location>
        <begin position="1"/>
        <end position="133"/>
    </location>
</feature>
<dbReference type="RefSeq" id="WP_204825519.1">
    <property type="nucleotide sequence ID" value="NZ_JBHUGF010000010.1"/>
</dbReference>
<accession>A0ABW4UWH2</accession>
<name>A0ABW4UWH2_9BACL</name>
<organism evidence="3 4">
    <name type="scientific">Paenibacillus nicotianae</name>
    <dbReference type="NCBI Taxonomy" id="1526551"/>
    <lineage>
        <taxon>Bacteria</taxon>
        <taxon>Bacillati</taxon>
        <taxon>Bacillota</taxon>
        <taxon>Bacilli</taxon>
        <taxon>Bacillales</taxon>
        <taxon>Paenibacillaceae</taxon>
        <taxon>Paenibacillus</taxon>
    </lineage>
</organism>
<proteinExistence type="inferred from homology"/>
<dbReference type="InterPro" id="IPR050639">
    <property type="entry name" value="SSR_resolvase"/>
</dbReference>
<dbReference type="Pfam" id="PF00239">
    <property type="entry name" value="Resolvase"/>
    <property type="match status" value="1"/>
</dbReference>
<comment type="caution">
    <text evidence="3">The sequence shown here is derived from an EMBL/GenBank/DDBJ whole genome shotgun (WGS) entry which is preliminary data.</text>
</comment>
<evidence type="ECO:0000313" key="4">
    <source>
        <dbReference type="Proteomes" id="UP001597403"/>
    </source>
</evidence>
<dbReference type="SMART" id="SM00857">
    <property type="entry name" value="Resolvase"/>
    <property type="match status" value="1"/>
</dbReference>
<sequence length="180" mass="20946">MLTGYMRPYQDDLHCHHQLEQLQQYACEQYVTEEHGSAKKRIVLEQAIQTLQPEDTLVVSKLFALADSTRHLAELLDQITIQQAYLVSIEEKIDTRTVEGKAFYNNVHALLHFQSDIVSEHTKRGMYEAKEKGIKVGRPRKLDDNVKQAIQMYESQQYTLAQIREKTGISKSTLYRYLEN</sequence>
<dbReference type="SUPFAM" id="SSF46689">
    <property type="entry name" value="Homeodomain-like"/>
    <property type="match status" value="1"/>
</dbReference>
<dbReference type="PROSITE" id="PS51736">
    <property type="entry name" value="RECOMBINASES_3"/>
    <property type="match status" value="1"/>
</dbReference>
<comment type="similarity">
    <text evidence="1">Belongs to the site-specific recombinase resolvase family.</text>
</comment>
<protein>
    <submittedName>
        <fullName evidence="3">Recombinase family protein</fullName>
    </submittedName>
</protein>
<evidence type="ECO:0000256" key="1">
    <source>
        <dbReference type="ARBA" id="ARBA00009913"/>
    </source>
</evidence>
<dbReference type="Gene3D" id="1.10.10.60">
    <property type="entry name" value="Homeodomain-like"/>
    <property type="match status" value="1"/>
</dbReference>
<dbReference type="Proteomes" id="UP001597403">
    <property type="component" value="Unassembled WGS sequence"/>
</dbReference>
<dbReference type="SUPFAM" id="SSF53041">
    <property type="entry name" value="Resolvase-like"/>
    <property type="match status" value="1"/>
</dbReference>
<dbReference type="InterPro" id="IPR006119">
    <property type="entry name" value="Resolv_N"/>
</dbReference>
<evidence type="ECO:0000313" key="3">
    <source>
        <dbReference type="EMBL" id="MFD1991832.1"/>
    </source>
</evidence>
<dbReference type="CDD" id="cd03768">
    <property type="entry name" value="SR_ResInv"/>
    <property type="match status" value="1"/>
</dbReference>
<evidence type="ECO:0000259" key="2">
    <source>
        <dbReference type="PROSITE" id="PS51736"/>
    </source>
</evidence>
<dbReference type="InterPro" id="IPR009057">
    <property type="entry name" value="Homeodomain-like_sf"/>
</dbReference>
<dbReference type="Pfam" id="PF02796">
    <property type="entry name" value="HTH_7"/>
    <property type="match status" value="1"/>
</dbReference>